<gene>
    <name evidence="1" type="ORF">HNP85_000434</name>
    <name evidence="2" type="ORF">J2745_000544</name>
</gene>
<evidence type="ECO:0000313" key="3">
    <source>
        <dbReference type="Proteomes" id="UP000722095"/>
    </source>
</evidence>
<dbReference type="RefSeq" id="WP_394357310.1">
    <property type="nucleotide sequence ID" value="NZ_JAFBBC010000001.1"/>
</dbReference>
<reference evidence="2" key="2">
    <citation type="submission" date="2021-03" db="EMBL/GenBank/DDBJ databases">
        <title>Genomic Encyclopedia of Type Strains, Phase IV (KMG-IV): sequencing the most valuable type-strain genomes for metagenomic binning, comparative biology and taxonomic classification.</title>
        <authorList>
            <person name="Goeker M."/>
        </authorList>
    </citation>
    <scope>NUCLEOTIDE SEQUENCE</scope>
    <source>
        <strain evidence="2">DSM 2771</strain>
    </source>
</reference>
<evidence type="ECO:0000313" key="2">
    <source>
        <dbReference type="EMBL" id="MBP2219069.1"/>
    </source>
</evidence>
<dbReference type="EMBL" id="JAGINF010000001">
    <property type="protein sequence ID" value="MBP2219069.1"/>
    <property type="molecule type" value="Genomic_DNA"/>
</dbReference>
<accession>A0A8T4CL94</accession>
<dbReference type="Proteomes" id="UP000722095">
    <property type="component" value="Unassembled WGS sequence"/>
</dbReference>
<name>A0A8T4CL94_METMI</name>
<dbReference type="Pfam" id="PF20293">
    <property type="entry name" value="MC6"/>
    <property type="match status" value="1"/>
</dbReference>
<comment type="caution">
    <text evidence="1">The sequence shown here is derived from an EMBL/GenBank/DDBJ whole genome shotgun (WGS) entry which is preliminary data.</text>
</comment>
<evidence type="ECO:0000313" key="1">
    <source>
        <dbReference type="EMBL" id="MBM7408762.1"/>
    </source>
</evidence>
<proteinExistence type="predicted"/>
<sequence>MILPNKVMNLKYSLLGKGAIILSNLRKPRTVSSLWDIVKMTEEINTFDKFILTLDFLYILGLINSKNGLIMRVENNVEKN</sequence>
<reference evidence="1" key="1">
    <citation type="submission" date="2021-01" db="EMBL/GenBank/DDBJ databases">
        <title>Genomic Encyclopedia of Type Strains, Phase IV (KMG-V): Genome sequencing to study the core and pangenomes of soil and plant-associated prokaryotes.</title>
        <authorList>
            <person name="Whitman W."/>
        </authorList>
    </citation>
    <scope>NUCLEOTIDE SEQUENCE</scope>
    <source>
        <strain evidence="1">RC</strain>
    </source>
</reference>
<protein>
    <submittedName>
        <fullName evidence="1">Uncharacterized protein</fullName>
    </submittedName>
</protein>
<dbReference type="EMBL" id="JAFBBC010000001">
    <property type="protein sequence ID" value="MBM7408762.1"/>
    <property type="molecule type" value="Genomic_DNA"/>
</dbReference>
<dbReference type="Proteomes" id="UP000742560">
    <property type="component" value="Unassembled WGS sequence"/>
</dbReference>
<dbReference type="InterPro" id="IPR046897">
    <property type="entry name" value="ABC-3C_MC6"/>
</dbReference>
<dbReference type="AlphaFoldDB" id="A0A8T4CL94"/>
<organism evidence="1 3">
    <name type="scientific">Methanococcus maripaludis</name>
    <name type="common">Methanococcus deltae</name>
    <dbReference type="NCBI Taxonomy" id="39152"/>
    <lineage>
        <taxon>Archaea</taxon>
        <taxon>Methanobacteriati</taxon>
        <taxon>Methanobacteriota</taxon>
        <taxon>Methanomada group</taxon>
        <taxon>Methanococci</taxon>
        <taxon>Methanococcales</taxon>
        <taxon>Methanococcaceae</taxon>
        <taxon>Methanococcus</taxon>
    </lineage>
</organism>